<reference evidence="1 2" key="1">
    <citation type="journal article" date="2001" name="J. Bacteriol.">
        <title>Phylogeny of the major head and tail genes of the wide-ranging T4-type bacteriophages.</title>
        <authorList>
            <person name="Tetart F."/>
            <person name="Desplats C."/>
            <person name="Kutateladze M."/>
            <person name="Monod C."/>
            <person name="Ackermann H.W."/>
            <person name="Krisch H.M."/>
        </authorList>
    </citation>
    <scope>NUCLEOTIDE SEQUENCE</scope>
</reference>
<dbReference type="KEGG" id="vg:2658223"/>
<dbReference type="Proteomes" id="UP000002555">
    <property type="component" value="Segment"/>
</dbReference>
<sequence>MTTVHDFLFNFELNVGAEVAINDGLRPNIFKCSYSRKISQYIFDRFGYKSAVYVNKGNSPELYIITERGYSTVENASDIGVYFDKTCIDTLDDLNYAELDDSVNEIETSDCVYERNRKLEQEWKPMFGECMIFWCEDVAVVVKKSHYFVISGYFNVDINKRG</sequence>
<proteinExistence type="predicted"/>
<dbReference type="RefSeq" id="NP_944052.1">
    <property type="nucleotide sequence ID" value="NC_005260.1"/>
</dbReference>
<dbReference type="OrthoDB" id="31277at10239"/>
<gene>
    <name evidence="1" type="ORF">Aeh1ORF163c</name>
</gene>
<evidence type="ECO:0000313" key="1">
    <source>
        <dbReference type="EMBL" id="AAQ17829.1"/>
    </source>
</evidence>
<protein>
    <submittedName>
        <fullName evidence="1">Uncharacterized protein</fullName>
    </submittedName>
</protein>
<name>Q76YR7_9CAUD</name>
<organism evidence="1 2">
    <name type="scientific">Aeromonas phage Aeh1</name>
    <dbReference type="NCBI Taxonomy" id="2880362"/>
    <lineage>
        <taxon>Viruses</taxon>
        <taxon>Duplodnaviria</taxon>
        <taxon>Heunggongvirae</taxon>
        <taxon>Uroviricota</taxon>
        <taxon>Caudoviricetes</taxon>
        <taxon>Pantevenvirales</taxon>
        <taxon>Straboviridae</taxon>
        <taxon>Cinqassovirus</taxon>
        <taxon>Cinqassovirus aeh1</taxon>
    </lineage>
</organism>
<keyword evidence="2" id="KW-1185">Reference proteome</keyword>
<evidence type="ECO:0000313" key="2">
    <source>
        <dbReference type="Proteomes" id="UP000002555"/>
    </source>
</evidence>
<accession>Q76YR7</accession>
<dbReference type="EMBL" id="AY266303">
    <property type="protein sequence ID" value="AAQ17829.1"/>
    <property type="molecule type" value="Genomic_DNA"/>
</dbReference>